<dbReference type="Proteomes" id="UP000231638">
    <property type="component" value="Unassembled WGS sequence"/>
</dbReference>
<gene>
    <name evidence="2" type="ORF">CFH80_01605</name>
</gene>
<protein>
    <recommendedName>
        <fullName evidence="4">STAS/SEC14 domain-containing protein</fullName>
    </recommendedName>
</protein>
<dbReference type="EMBL" id="DLUG01000047">
    <property type="protein sequence ID" value="DAB37051.1"/>
    <property type="molecule type" value="Genomic_DNA"/>
</dbReference>
<keyword evidence="1" id="KW-0812">Transmembrane</keyword>
<sequence>MQNENSIKKEPSPFRVQWDLETKKEVAKIGMTASMVAVVATSFAMNSKTMKNLHVGAGAALVGFSLWHHFLYQPSKTKKEPLASKEPCVNALNFQEVYASMSLSGVLTHEEVERFESRLDALLASYDKPSTLLLMDVRALETIETGVIWHDLLRGFGKHPEMQKVAIVGQSKLEKLSISLTKVLISKPQMAYFETVELAREWLLDTKIV</sequence>
<dbReference type="Pfam" id="PF11964">
    <property type="entry name" value="SpoIIAA-like"/>
    <property type="match status" value="1"/>
</dbReference>
<evidence type="ECO:0000313" key="2">
    <source>
        <dbReference type="EMBL" id="DAB37051.1"/>
    </source>
</evidence>
<organism evidence="2 3">
    <name type="scientific">Sulfurospirillum cavolei</name>
    <dbReference type="NCBI Taxonomy" id="366522"/>
    <lineage>
        <taxon>Bacteria</taxon>
        <taxon>Pseudomonadati</taxon>
        <taxon>Campylobacterota</taxon>
        <taxon>Epsilonproteobacteria</taxon>
        <taxon>Campylobacterales</taxon>
        <taxon>Sulfurospirillaceae</taxon>
        <taxon>Sulfurospirillum</taxon>
    </lineage>
</organism>
<reference evidence="2 3" key="1">
    <citation type="journal article" date="2017" name="Front. Microbiol.">
        <title>Comparative Genomic Analysis of the Class Epsilonproteobacteria and Proposed Reclassification to Epsilonbacteraeota (phyl. nov.).</title>
        <authorList>
            <person name="Waite D.W."/>
            <person name="Vanwonterghem I."/>
            <person name="Rinke C."/>
            <person name="Parks D.H."/>
            <person name="Zhang Y."/>
            <person name="Takai K."/>
            <person name="Sievert S.M."/>
            <person name="Simon J."/>
            <person name="Campbell B.J."/>
            <person name="Hanson T.E."/>
            <person name="Woyke T."/>
            <person name="Klotz M.G."/>
            <person name="Hugenholtz P."/>
        </authorList>
    </citation>
    <scope>NUCLEOTIDE SEQUENCE [LARGE SCALE GENOMIC DNA]</scope>
    <source>
        <strain evidence="2">UBA11420</strain>
    </source>
</reference>
<evidence type="ECO:0008006" key="4">
    <source>
        <dbReference type="Google" id="ProtNLM"/>
    </source>
</evidence>
<accession>A0A2D3W6S8</accession>
<name>A0A2D3W6S8_9BACT</name>
<dbReference type="SUPFAM" id="SSF52091">
    <property type="entry name" value="SpoIIaa-like"/>
    <property type="match status" value="1"/>
</dbReference>
<evidence type="ECO:0000313" key="3">
    <source>
        <dbReference type="Proteomes" id="UP000231638"/>
    </source>
</evidence>
<dbReference type="InterPro" id="IPR038396">
    <property type="entry name" value="SpoIIAA-like_sf"/>
</dbReference>
<keyword evidence="1" id="KW-0472">Membrane</keyword>
<proteinExistence type="predicted"/>
<dbReference type="AlphaFoldDB" id="A0A2D3W6S8"/>
<comment type="caution">
    <text evidence="2">The sequence shown here is derived from an EMBL/GenBank/DDBJ whole genome shotgun (WGS) entry which is preliminary data.</text>
</comment>
<dbReference type="InterPro" id="IPR021866">
    <property type="entry name" value="SpoIIAA-like"/>
</dbReference>
<evidence type="ECO:0000256" key="1">
    <source>
        <dbReference type="SAM" id="Phobius"/>
    </source>
</evidence>
<feature type="transmembrane region" description="Helical" evidence="1">
    <location>
        <begin position="53"/>
        <end position="72"/>
    </location>
</feature>
<keyword evidence="1" id="KW-1133">Transmembrane helix</keyword>
<dbReference type="Gene3D" id="3.40.50.10600">
    <property type="entry name" value="SpoIIaa-like domains"/>
    <property type="match status" value="1"/>
</dbReference>
<dbReference type="InterPro" id="IPR036513">
    <property type="entry name" value="STAS_dom_sf"/>
</dbReference>